<gene>
    <name evidence="2" type="ORF">OCL97_15715</name>
</gene>
<reference evidence="2 3" key="1">
    <citation type="submission" date="2022-09" db="EMBL/GenBank/DDBJ databases">
        <title>New species of Phenylobacterium.</title>
        <authorList>
            <person name="Mieszkin S."/>
        </authorList>
    </citation>
    <scope>NUCLEOTIDE SEQUENCE [LARGE SCALE GENOMIC DNA]</scope>
    <source>
        <strain evidence="2 3">HK31-G</strain>
    </source>
</reference>
<name>A0ABW6CQR9_9CAUL</name>
<proteinExistence type="predicted"/>
<dbReference type="Proteomes" id="UP001598130">
    <property type="component" value="Unassembled WGS sequence"/>
</dbReference>
<comment type="caution">
    <text evidence="2">The sequence shown here is derived from an EMBL/GenBank/DDBJ whole genome shotgun (WGS) entry which is preliminary data.</text>
</comment>
<dbReference type="RefSeq" id="WP_377370839.1">
    <property type="nucleotide sequence ID" value="NZ_JAOTJD010000032.1"/>
</dbReference>
<dbReference type="EMBL" id="JAOTJD010000032">
    <property type="protein sequence ID" value="MFD3265405.1"/>
    <property type="molecule type" value="Genomic_DNA"/>
</dbReference>
<dbReference type="Pfam" id="PF01323">
    <property type="entry name" value="DSBA"/>
    <property type="match status" value="1"/>
</dbReference>
<dbReference type="InterPro" id="IPR036249">
    <property type="entry name" value="Thioredoxin-like_sf"/>
</dbReference>
<feature type="domain" description="DSBA-like thioredoxin" evidence="1">
    <location>
        <begin position="6"/>
        <end position="206"/>
    </location>
</feature>
<sequence>MTPVPIVCFTDVLCVWAYIAELRLDALRRTFGDRVRIEYRFCPVFGDTARKIPAAWGDKGGYEGFNAHLRQSAAAFPEIELNPAVWLTVRPASSWGAHLFLKAAQLDEAAGGGPPGAAETAVRGLRQAFFAEARDIATWEVQRDVGARAGADIARVEALIADGRAFAALASDHQDAEALRLQGSPSFVLNEGRQKLYGNVGFRILEANVQELLHEPQADQASWC</sequence>
<dbReference type="InterPro" id="IPR001853">
    <property type="entry name" value="DSBA-like_thioredoxin_dom"/>
</dbReference>
<evidence type="ECO:0000313" key="2">
    <source>
        <dbReference type="EMBL" id="MFD3265405.1"/>
    </source>
</evidence>
<keyword evidence="3" id="KW-1185">Reference proteome</keyword>
<dbReference type="SUPFAM" id="SSF52833">
    <property type="entry name" value="Thioredoxin-like"/>
    <property type="match status" value="1"/>
</dbReference>
<accession>A0ABW6CQR9</accession>
<evidence type="ECO:0000259" key="1">
    <source>
        <dbReference type="Pfam" id="PF01323"/>
    </source>
</evidence>
<dbReference type="Gene3D" id="3.40.30.10">
    <property type="entry name" value="Glutaredoxin"/>
    <property type="match status" value="1"/>
</dbReference>
<evidence type="ECO:0000313" key="3">
    <source>
        <dbReference type="Proteomes" id="UP001598130"/>
    </source>
</evidence>
<protein>
    <submittedName>
        <fullName evidence="2">DsbA family protein</fullName>
    </submittedName>
</protein>
<organism evidence="2 3">
    <name type="scientific">Phenylobacterium ferrooxidans</name>
    <dbReference type="NCBI Taxonomy" id="2982689"/>
    <lineage>
        <taxon>Bacteria</taxon>
        <taxon>Pseudomonadati</taxon>
        <taxon>Pseudomonadota</taxon>
        <taxon>Alphaproteobacteria</taxon>
        <taxon>Caulobacterales</taxon>
        <taxon>Caulobacteraceae</taxon>
        <taxon>Phenylobacterium</taxon>
    </lineage>
</organism>